<reference evidence="2 3" key="1">
    <citation type="submission" date="2020-11" db="EMBL/GenBank/DDBJ databases">
        <authorList>
            <person name="Wallbank WR R."/>
            <person name="Pardo Diaz C."/>
            <person name="Kozak K."/>
            <person name="Martin S."/>
            <person name="Jiggins C."/>
            <person name="Moest M."/>
            <person name="Warren A I."/>
            <person name="Generalovic N T."/>
            <person name="Byers J.R.P. K."/>
            <person name="Montejo-Kovacevich G."/>
            <person name="Yen C E."/>
        </authorList>
    </citation>
    <scope>NUCLEOTIDE SEQUENCE [LARGE SCALE GENOMIC DNA]</scope>
</reference>
<evidence type="ECO:0000256" key="1">
    <source>
        <dbReference type="SAM" id="MobiDB-lite"/>
    </source>
</evidence>
<keyword evidence="3" id="KW-1185">Reference proteome</keyword>
<evidence type="ECO:0000313" key="3">
    <source>
        <dbReference type="Proteomes" id="UP000594454"/>
    </source>
</evidence>
<dbReference type="AlphaFoldDB" id="A0A7R8YW01"/>
<name>A0A7R8YW01_HERIL</name>
<dbReference type="InParanoid" id="A0A7R8YW01"/>
<evidence type="ECO:0000313" key="2">
    <source>
        <dbReference type="EMBL" id="CAD7084330.1"/>
    </source>
</evidence>
<feature type="region of interest" description="Disordered" evidence="1">
    <location>
        <begin position="78"/>
        <end position="106"/>
    </location>
</feature>
<protein>
    <submittedName>
        <fullName evidence="2">Uncharacterized protein</fullName>
    </submittedName>
</protein>
<dbReference type="EMBL" id="LR899011">
    <property type="protein sequence ID" value="CAD7084330.1"/>
    <property type="molecule type" value="Genomic_DNA"/>
</dbReference>
<dbReference type="Proteomes" id="UP000594454">
    <property type="component" value="Chromosome 3"/>
</dbReference>
<accession>A0A7R8YW01</accession>
<sequence>MSSASHCRRRRQRSRQLKGVAKTYSIGVQATPQEIDAELERLCGDYSALKSYREYKMKRKAEKYPNLIVSAKCGDKDDGPINPHYGQNFVESPKHPNFNCEQEDVV</sequence>
<gene>
    <name evidence="2" type="ORF">HERILL_LOCUS7227</name>
</gene>
<proteinExistence type="predicted"/>
<organism evidence="2 3">
    <name type="scientific">Hermetia illucens</name>
    <name type="common">Black soldier fly</name>
    <dbReference type="NCBI Taxonomy" id="343691"/>
    <lineage>
        <taxon>Eukaryota</taxon>
        <taxon>Metazoa</taxon>
        <taxon>Ecdysozoa</taxon>
        <taxon>Arthropoda</taxon>
        <taxon>Hexapoda</taxon>
        <taxon>Insecta</taxon>
        <taxon>Pterygota</taxon>
        <taxon>Neoptera</taxon>
        <taxon>Endopterygota</taxon>
        <taxon>Diptera</taxon>
        <taxon>Brachycera</taxon>
        <taxon>Stratiomyomorpha</taxon>
        <taxon>Stratiomyidae</taxon>
        <taxon>Hermetiinae</taxon>
        <taxon>Hermetia</taxon>
    </lineage>
</organism>